<keyword evidence="5" id="KW-0812">Transmembrane</keyword>
<evidence type="ECO:0000256" key="3">
    <source>
        <dbReference type="ARBA" id="ARBA00022801"/>
    </source>
</evidence>
<comment type="similarity">
    <text evidence="1">Belongs to the peptidase S49 family.</text>
</comment>
<keyword evidence="4" id="KW-0720">Serine protease</keyword>
<dbReference type="AlphaFoldDB" id="A0A1N6FDE8"/>
<keyword evidence="8" id="KW-1185">Reference proteome</keyword>
<accession>A0A1N6FDE8</accession>
<dbReference type="Pfam" id="PF01343">
    <property type="entry name" value="Peptidase_S49"/>
    <property type="match status" value="1"/>
</dbReference>
<dbReference type="OrthoDB" id="9764363at2"/>
<feature type="transmembrane region" description="Helical" evidence="5">
    <location>
        <begin position="28"/>
        <end position="46"/>
    </location>
</feature>
<evidence type="ECO:0000256" key="1">
    <source>
        <dbReference type="ARBA" id="ARBA00008683"/>
    </source>
</evidence>
<dbReference type="InterPro" id="IPR029045">
    <property type="entry name" value="ClpP/crotonase-like_dom_sf"/>
</dbReference>
<evidence type="ECO:0000313" key="8">
    <source>
        <dbReference type="Proteomes" id="UP000198461"/>
    </source>
</evidence>
<evidence type="ECO:0000256" key="2">
    <source>
        <dbReference type="ARBA" id="ARBA00022670"/>
    </source>
</evidence>
<evidence type="ECO:0000259" key="6">
    <source>
        <dbReference type="Pfam" id="PF01343"/>
    </source>
</evidence>
<dbReference type="InterPro" id="IPR047272">
    <property type="entry name" value="S49_SppA_C"/>
</dbReference>
<reference evidence="7 8" key="1">
    <citation type="submission" date="2016-11" db="EMBL/GenBank/DDBJ databases">
        <authorList>
            <person name="Jaros S."/>
            <person name="Januszkiewicz K."/>
            <person name="Wedrychowicz H."/>
        </authorList>
    </citation>
    <scope>NUCLEOTIDE SEQUENCE [LARGE SCALE GENOMIC DNA]</scope>
    <source>
        <strain evidence="7 8">DSM 17737</strain>
    </source>
</reference>
<evidence type="ECO:0000313" key="7">
    <source>
        <dbReference type="EMBL" id="SIN93311.1"/>
    </source>
</evidence>
<dbReference type="Proteomes" id="UP000198461">
    <property type="component" value="Unassembled WGS sequence"/>
</dbReference>
<dbReference type="PANTHER" id="PTHR42987:SF8">
    <property type="entry name" value="PROTEINASE"/>
    <property type="match status" value="1"/>
</dbReference>
<dbReference type="Gene3D" id="6.20.330.10">
    <property type="match status" value="1"/>
</dbReference>
<dbReference type="RefSeq" id="WP_074201304.1">
    <property type="nucleotide sequence ID" value="NZ_FSRE01000002.1"/>
</dbReference>
<keyword evidence="2 7" id="KW-0645">Protease</keyword>
<dbReference type="GO" id="GO:0006508">
    <property type="term" value="P:proteolysis"/>
    <property type="evidence" value="ECO:0007669"/>
    <property type="project" value="UniProtKB-KW"/>
</dbReference>
<dbReference type="EMBL" id="FSRE01000002">
    <property type="protein sequence ID" value="SIN93311.1"/>
    <property type="molecule type" value="Genomic_DNA"/>
</dbReference>
<keyword evidence="3" id="KW-0378">Hydrolase</keyword>
<evidence type="ECO:0000256" key="4">
    <source>
        <dbReference type="ARBA" id="ARBA00022825"/>
    </source>
</evidence>
<dbReference type="SUPFAM" id="SSF52096">
    <property type="entry name" value="ClpP/crotonase"/>
    <property type="match status" value="1"/>
</dbReference>
<dbReference type="STRING" id="364032.SAMN05443662_1035"/>
<evidence type="ECO:0000256" key="5">
    <source>
        <dbReference type="SAM" id="Phobius"/>
    </source>
</evidence>
<dbReference type="Gene3D" id="3.90.226.10">
    <property type="entry name" value="2-enoyl-CoA Hydratase, Chain A, domain 1"/>
    <property type="match status" value="1"/>
</dbReference>
<dbReference type="PANTHER" id="PTHR42987">
    <property type="entry name" value="PEPTIDASE S49"/>
    <property type="match status" value="1"/>
</dbReference>
<name>A0A1N6FDE8_9GAMM</name>
<organism evidence="7 8">
    <name type="scientific">Sulfurivirga caldicuralii</name>
    <dbReference type="NCBI Taxonomy" id="364032"/>
    <lineage>
        <taxon>Bacteria</taxon>
        <taxon>Pseudomonadati</taxon>
        <taxon>Pseudomonadota</taxon>
        <taxon>Gammaproteobacteria</taxon>
        <taxon>Thiotrichales</taxon>
        <taxon>Piscirickettsiaceae</taxon>
        <taxon>Sulfurivirga</taxon>
    </lineage>
</organism>
<dbReference type="CDD" id="cd07023">
    <property type="entry name" value="S49_Sppa_N_C"/>
    <property type="match status" value="1"/>
</dbReference>
<sequence>MTPTTEERLVSALEKWLKQDRASRRWRNLLLFAISAYIVVLIIFMIKGANELSVDELADGKPYAAVVRLTGTIMPDSDTASANAIMPLLREAFRDKQAKAVIIEANSPGGSPVQAALINNEITRLKKKYDKPVYVTVQDLCASGCYYAAVAADKIYANENSIVGSIGVRLDTFGFVGLMDKLGIENRSMYAGEHKAFINPFGPKDDEGREYFRQHVLEKTHQQFIAAVEKGRGERLHKGDPMLYTGMVWLGLEAIEKGLIDGLGDTGYVAREVVKVEKTRIYEPQKPLIQQLMKNLGTESSLKNLLPKLLMQ</sequence>
<dbReference type="InterPro" id="IPR002142">
    <property type="entry name" value="Peptidase_S49"/>
</dbReference>
<proteinExistence type="inferred from homology"/>
<feature type="domain" description="Peptidase S49" evidence="6">
    <location>
        <begin position="127"/>
        <end position="273"/>
    </location>
</feature>
<gene>
    <name evidence="7" type="ORF">SAMN05443662_1035</name>
</gene>
<protein>
    <submittedName>
        <fullName evidence="7">Protease-4</fullName>
    </submittedName>
</protein>
<dbReference type="GO" id="GO:0008236">
    <property type="term" value="F:serine-type peptidase activity"/>
    <property type="evidence" value="ECO:0007669"/>
    <property type="project" value="UniProtKB-KW"/>
</dbReference>
<keyword evidence="5" id="KW-0472">Membrane</keyword>
<keyword evidence="5" id="KW-1133">Transmembrane helix</keyword>